<accession>A0ABS7RJ86</accession>
<dbReference type="Proteomes" id="UP000754710">
    <property type="component" value="Unassembled WGS sequence"/>
</dbReference>
<proteinExistence type="predicted"/>
<sequence length="130" mass="14674">MEGNALNREPGRQWAWLIPWFSGGFASLVSNVTGADRVSFFVVGMTAGTIWQLLFRRDLASRLTFMAVVVTVGVVATLASRREFVWEDMNTAGLGAIGILLGLIYTEHYLRWRDRTAERRPTETIAEPRR</sequence>
<feature type="transmembrane region" description="Helical" evidence="1">
    <location>
        <begin position="62"/>
        <end position="80"/>
    </location>
</feature>
<keyword evidence="1" id="KW-1133">Transmembrane helix</keyword>
<keyword evidence="3" id="KW-1185">Reference proteome</keyword>
<evidence type="ECO:0000313" key="2">
    <source>
        <dbReference type="EMBL" id="MBY9074562.1"/>
    </source>
</evidence>
<feature type="transmembrane region" description="Helical" evidence="1">
    <location>
        <begin position="14"/>
        <end position="32"/>
    </location>
</feature>
<gene>
    <name evidence="2" type="ORF">K1X13_06990</name>
</gene>
<protein>
    <recommendedName>
        <fullName evidence="4">SPW repeat-containing protein</fullName>
    </recommendedName>
</protein>
<organism evidence="2 3">
    <name type="scientific">Nocardioides jiangsuensis</name>
    <dbReference type="NCBI Taxonomy" id="2866161"/>
    <lineage>
        <taxon>Bacteria</taxon>
        <taxon>Bacillati</taxon>
        <taxon>Actinomycetota</taxon>
        <taxon>Actinomycetes</taxon>
        <taxon>Propionibacteriales</taxon>
        <taxon>Nocardioidaceae</taxon>
        <taxon>Nocardioides</taxon>
    </lineage>
</organism>
<keyword evidence="1" id="KW-0812">Transmembrane</keyword>
<keyword evidence="1" id="KW-0472">Membrane</keyword>
<name>A0ABS7RJ86_9ACTN</name>
<feature type="transmembrane region" description="Helical" evidence="1">
    <location>
        <begin position="92"/>
        <end position="110"/>
    </location>
</feature>
<evidence type="ECO:0008006" key="4">
    <source>
        <dbReference type="Google" id="ProtNLM"/>
    </source>
</evidence>
<evidence type="ECO:0000313" key="3">
    <source>
        <dbReference type="Proteomes" id="UP000754710"/>
    </source>
</evidence>
<evidence type="ECO:0000256" key="1">
    <source>
        <dbReference type="SAM" id="Phobius"/>
    </source>
</evidence>
<comment type="caution">
    <text evidence="2">The sequence shown here is derived from an EMBL/GenBank/DDBJ whole genome shotgun (WGS) entry which is preliminary data.</text>
</comment>
<dbReference type="EMBL" id="JAIEZQ010000001">
    <property type="protein sequence ID" value="MBY9074562.1"/>
    <property type="molecule type" value="Genomic_DNA"/>
</dbReference>
<dbReference type="RefSeq" id="WP_221024225.1">
    <property type="nucleotide sequence ID" value="NZ_JAIEZQ010000001.1"/>
</dbReference>
<reference evidence="2 3" key="1">
    <citation type="submission" date="2021-08" db="EMBL/GenBank/DDBJ databases">
        <title>Nocardioides bacterium WL0053 sp. nov., isolated from the sediment.</title>
        <authorList>
            <person name="Wang L."/>
            <person name="Zhang D."/>
            <person name="Zhang A."/>
        </authorList>
    </citation>
    <scope>NUCLEOTIDE SEQUENCE [LARGE SCALE GENOMIC DNA]</scope>
    <source>
        <strain evidence="2 3">WL0053</strain>
    </source>
</reference>